<comment type="caution">
    <text evidence="1">The sequence shown here is derived from an EMBL/GenBank/DDBJ whole genome shotgun (WGS) entry which is preliminary data.</text>
</comment>
<reference evidence="1 2" key="1">
    <citation type="submission" date="2017-09" db="EMBL/GenBank/DDBJ databases">
        <title>Comparative genomics of rhizobia isolated from Phaseolus vulgaris in China.</title>
        <authorList>
            <person name="Tong W."/>
        </authorList>
    </citation>
    <scope>NUCLEOTIDE SEQUENCE [LARGE SCALE GENOMIC DNA]</scope>
    <source>
        <strain evidence="1 2">FH14</strain>
    </source>
</reference>
<dbReference type="Gene3D" id="6.10.250.730">
    <property type="match status" value="1"/>
</dbReference>
<dbReference type="EMBL" id="NWSY01000019">
    <property type="protein sequence ID" value="PDT21263.1"/>
    <property type="molecule type" value="Genomic_DNA"/>
</dbReference>
<gene>
    <name evidence="1" type="ORF">CO674_23690</name>
</gene>
<proteinExistence type="predicted"/>
<dbReference type="Proteomes" id="UP000219914">
    <property type="component" value="Unassembled WGS sequence"/>
</dbReference>
<evidence type="ECO:0008006" key="3">
    <source>
        <dbReference type="Google" id="ProtNLM"/>
    </source>
</evidence>
<dbReference type="RefSeq" id="WP_097536269.1">
    <property type="nucleotide sequence ID" value="NZ_LODW01000047.1"/>
</dbReference>
<keyword evidence="2" id="KW-1185">Reference proteome</keyword>
<protein>
    <recommendedName>
        <fullName evidence="3">DUF982 domain-containing protein</fullName>
    </recommendedName>
</protein>
<sequence length="93" mass="10144">MRTGGIVDWHRSEDFAPLMLVMSGREKHILIRSLREVAEALVAAWPTDDGKEYIAAVRTCLDAIRGKIPAKAARTALLRAAEEAGIPVIAVVH</sequence>
<name>A0ABX4JMH7_9HYPH</name>
<evidence type="ECO:0000313" key="1">
    <source>
        <dbReference type="EMBL" id="PDT21263.1"/>
    </source>
</evidence>
<accession>A0ABX4JMH7</accession>
<evidence type="ECO:0000313" key="2">
    <source>
        <dbReference type="Proteomes" id="UP000219914"/>
    </source>
</evidence>
<organism evidence="1 2">
    <name type="scientific">Rhizobium hidalgonense</name>
    <dbReference type="NCBI Taxonomy" id="1538159"/>
    <lineage>
        <taxon>Bacteria</taxon>
        <taxon>Pseudomonadati</taxon>
        <taxon>Pseudomonadota</taxon>
        <taxon>Alphaproteobacteria</taxon>
        <taxon>Hyphomicrobiales</taxon>
        <taxon>Rhizobiaceae</taxon>
        <taxon>Rhizobium/Agrobacterium group</taxon>
        <taxon>Rhizobium</taxon>
    </lineage>
</organism>
<dbReference type="Pfam" id="PF06169">
    <property type="entry name" value="DUF982"/>
    <property type="match status" value="1"/>
</dbReference>
<dbReference type="InterPro" id="IPR010385">
    <property type="entry name" value="DUF982"/>
</dbReference>